<dbReference type="AlphaFoldDB" id="A0A1G6A927"/>
<dbReference type="PROSITE" id="PS50110">
    <property type="entry name" value="RESPONSE_REGULATORY"/>
    <property type="match status" value="1"/>
</dbReference>
<dbReference type="Pfam" id="PF00072">
    <property type="entry name" value="Response_reg"/>
    <property type="match status" value="1"/>
</dbReference>
<dbReference type="InterPro" id="IPR001789">
    <property type="entry name" value="Sig_transdc_resp-reg_receiver"/>
</dbReference>
<evidence type="ECO:0000313" key="5">
    <source>
        <dbReference type="Proteomes" id="UP000198771"/>
    </source>
</evidence>
<dbReference type="Proteomes" id="UP000198771">
    <property type="component" value="Unassembled WGS sequence"/>
</dbReference>
<accession>A0A1G6A927</accession>
<feature type="modified residue" description="4-aspartylphosphate" evidence="2">
    <location>
        <position position="59"/>
    </location>
</feature>
<evidence type="ECO:0000256" key="1">
    <source>
        <dbReference type="ARBA" id="ARBA00022553"/>
    </source>
</evidence>
<evidence type="ECO:0000259" key="3">
    <source>
        <dbReference type="PROSITE" id="PS50110"/>
    </source>
</evidence>
<gene>
    <name evidence="4" type="ORF">SAMN05660653_00241</name>
</gene>
<dbReference type="SMART" id="SM00448">
    <property type="entry name" value="REC"/>
    <property type="match status" value="1"/>
</dbReference>
<dbReference type="InterPro" id="IPR011006">
    <property type="entry name" value="CheY-like_superfamily"/>
</dbReference>
<dbReference type="PANTHER" id="PTHR44591">
    <property type="entry name" value="STRESS RESPONSE REGULATOR PROTEIN 1"/>
    <property type="match status" value="1"/>
</dbReference>
<dbReference type="InterPro" id="IPR050595">
    <property type="entry name" value="Bact_response_regulator"/>
</dbReference>
<dbReference type="PANTHER" id="PTHR44591:SF3">
    <property type="entry name" value="RESPONSE REGULATORY DOMAIN-CONTAINING PROTEIN"/>
    <property type="match status" value="1"/>
</dbReference>
<name>A0A1G6A927_9BACT</name>
<protein>
    <submittedName>
        <fullName evidence="4">Response regulator receiver domain-containing protein</fullName>
    </submittedName>
</protein>
<dbReference type="Gene3D" id="3.40.50.2300">
    <property type="match status" value="1"/>
</dbReference>
<dbReference type="STRING" id="617002.SAMN05660653_00241"/>
<dbReference type="EMBL" id="FMXO01000001">
    <property type="protein sequence ID" value="SDB04836.1"/>
    <property type="molecule type" value="Genomic_DNA"/>
</dbReference>
<feature type="domain" description="Response regulatory" evidence="3">
    <location>
        <begin position="5"/>
        <end position="124"/>
    </location>
</feature>
<evidence type="ECO:0000256" key="2">
    <source>
        <dbReference type="PROSITE-ProRule" id="PRU00169"/>
    </source>
</evidence>
<keyword evidence="5" id="KW-1185">Reference proteome</keyword>
<reference evidence="4 5" key="1">
    <citation type="submission" date="2016-10" db="EMBL/GenBank/DDBJ databases">
        <authorList>
            <person name="de Groot N.N."/>
        </authorList>
    </citation>
    <scope>NUCLEOTIDE SEQUENCE [LARGE SCALE GENOMIC DNA]</scope>
    <source>
        <strain evidence="4 5">ASO4-2</strain>
    </source>
</reference>
<dbReference type="RefSeq" id="WP_092116380.1">
    <property type="nucleotide sequence ID" value="NZ_FMXO01000001.1"/>
</dbReference>
<dbReference type="SUPFAM" id="SSF52172">
    <property type="entry name" value="CheY-like"/>
    <property type="match status" value="1"/>
</dbReference>
<evidence type="ECO:0000313" key="4">
    <source>
        <dbReference type="EMBL" id="SDB04836.1"/>
    </source>
</evidence>
<organism evidence="4 5">
    <name type="scientific">Desulfonatronum thiosulfatophilum</name>
    <dbReference type="NCBI Taxonomy" id="617002"/>
    <lineage>
        <taxon>Bacteria</taxon>
        <taxon>Pseudomonadati</taxon>
        <taxon>Thermodesulfobacteriota</taxon>
        <taxon>Desulfovibrionia</taxon>
        <taxon>Desulfovibrionales</taxon>
        <taxon>Desulfonatronaceae</taxon>
        <taxon>Desulfonatronum</taxon>
    </lineage>
</organism>
<proteinExistence type="predicted"/>
<sequence>MASKCILIVEDEPKFRFSLSLVLRQQGYAVYEAGHGMEAMAILGELSKSNRNVDLVITDIRMPRMSGIELMEALSRKAVAPKIIVMTGYDHNEYAPKMRAMGCWKIINKPFDADELLREVASALSGGEYPVSLP</sequence>
<dbReference type="GO" id="GO:0000160">
    <property type="term" value="P:phosphorelay signal transduction system"/>
    <property type="evidence" value="ECO:0007669"/>
    <property type="project" value="InterPro"/>
</dbReference>
<dbReference type="OrthoDB" id="9794815at2"/>
<keyword evidence="1 2" id="KW-0597">Phosphoprotein</keyword>